<proteinExistence type="predicted"/>
<evidence type="ECO:0000259" key="1">
    <source>
        <dbReference type="SMART" id="SM00923"/>
    </source>
</evidence>
<evidence type="ECO:0000313" key="3">
    <source>
        <dbReference type="Proteomes" id="UP000707245"/>
    </source>
</evidence>
<dbReference type="SMART" id="SM00923">
    <property type="entry name" value="MbtH"/>
    <property type="match status" value="1"/>
</dbReference>
<feature type="domain" description="MbtH-like" evidence="1">
    <location>
        <begin position="4"/>
        <end position="55"/>
    </location>
</feature>
<dbReference type="Pfam" id="PF03621">
    <property type="entry name" value="MbtH"/>
    <property type="match status" value="1"/>
</dbReference>
<dbReference type="EMBL" id="RRZA01000013">
    <property type="protein sequence ID" value="MBE0457048.1"/>
    <property type="molecule type" value="Genomic_DNA"/>
</dbReference>
<reference evidence="2 3" key="1">
    <citation type="submission" date="2020-07" db="EMBL/GenBank/DDBJ databases">
        <title>Halophilic bacteria isolated from french cheeses.</title>
        <authorList>
            <person name="Kothe C.I."/>
            <person name="Farah-Kraiem B."/>
            <person name="Renault P."/>
            <person name="Dridi B."/>
        </authorList>
    </citation>
    <scope>NUCLEOTIDE SEQUENCE [LARGE SCALE GENOMIC DNA]</scope>
    <source>
        <strain evidence="2 3">FME14</strain>
    </source>
</reference>
<organism evidence="2 3">
    <name type="scientific">Pseudoalteromonas prydzensis</name>
    <dbReference type="NCBI Taxonomy" id="182141"/>
    <lineage>
        <taxon>Bacteria</taxon>
        <taxon>Pseudomonadati</taxon>
        <taxon>Pseudomonadota</taxon>
        <taxon>Gammaproteobacteria</taxon>
        <taxon>Alteromonadales</taxon>
        <taxon>Pseudoalteromonadaceae</taxon>
        <taxon>Pseudoalteromonas</taxon>
    </lineage>
</organism>
<accession>A0ABR9FJS4</accession>
<dbReference type="PANTHER" id="PTHR38444:SF1">
    <property type="entry name" value="ENTEROBACTIN BIOSYNTHESIS PROTEIN YBDZ"/>
    <property type="match status" value="1"/>
</dbReference>
<dbReference type="PANTHER" id="PTHR38444">
    <property type="entry name" value="ENTEROBACTIN BIOSYNTHESIS PROTEIN YBDZ"/>
    <property type="match status" value="1"/>
</dbReference>
<protein>
    <submittedName>
        <fullName evidence="2">MbtH family NRPS accessory protein</fullName>
    </submittedName>
</protein>
<comment type="caution">
    <text evidence="2">The sequence shown here is derived from an EMBL/GenBank/DDBJ whole genome shotgun (WGS) entry which is preliminary data.</text>
</comment>
<dbReference type="InterPro" id="IPR005153">
    <property type="entry name" value="MbtH-like_dom"/>
</dbReference>
<keyword evidence="3" id="KW-1185">Reference proteome</keyword>
<evidence type="ECO:0000313" key="2">
    <source>
        <dbReference type="EMBL" id="MBE0457048.1"/>
    </source>
</evidence>
<gene>
    <name evidence="2" type="ORF">EI167_06185</name>
</gene>
<dbReference type="InterPro" id="IPR038020">
    <property type="entry name" value="MbtH-like_sf"/>
</dbReference>
<name>A0ABR9FJS4_9GAMM</name>
<dbReference type="Proteomes" id="UP000707245">
    <property type="component" value="Unassembled WGS sequence"/>
</dbReference>
<dbReference type="Gene3D" id="3.90.820.10">
    <property type="entry name" value="Structural Genomics, Unknown Function 30-nov-00 1gh9 Mol_id"/>
    <property type="match status" value="1"/>
</dbReference>
<dbReference type="InterPro" id="IPR037407">
    <property type="entry name" value="MLP_fam"/>
</dbReference>
<dbReference type="RefSeq" id="WP_192541092.1">
    <property type="nucleotide sequence ID" value="NZ_RRZA01000013.1"/>
</dbReference>
<dbReference type="SUPFAM" id="SSF160582">
    <property type="entry name" value="MbtH-like"/>
    <property type="match status" value="1"/>
</dbReference>
<sequence>MSVSCFDREDEEFIVLINHEKQFSIWPCWKDIPLGWQAVAGIQGDKSIVLAYINEHWTDMRPASLRQWMADNAATSE</sequence>